<evidence type="ECO:0000313" key="1">
    <source>
        <dbReference type="EMBL" id="CDW46559.1"/>
    </source>
</evidence>
<name>A0A0K2V7U5_LEPSM</name>
<protein>
    <submittedName>
        <fullName evidence="1">Uncharacterized protein</fullName>
    </submittedName>
</protein>
<sequence length="78" mass="8754">MTQSFLNCFVKIAYKKGLQHELSGNTKTVKTLAPSRETRRTPNAAVREKKAIGAQQIKSVKTNKAIRLAIRESLEFHA</sequence>
<dbReference type="EMBL" id="HACA01029198">
    <property type="protein sequence ID" value="CDW46559.1"/>
    <property type="molecule type" value="Transcribed_RNA"/>
</dbReference>
<dbReference type="AlphaFoldDB" id="A0A0K2V7U5"/>
<reference evidence="1" key="1">
    <citation type="submission" date="2014-05" db="EMBL/GenBank/DDBJ databases">
        <authorList>
            <person name="Chronopoulou M."/>
        </authorList>
    </citation>
    <scope>NUCLEOTIDE SEQUENCE</scope>
    <source>
        <tissue evidence="1">Whole organism</tissue>
    </source>
</reference>
<accession>A0A0K2V7U5</accession>
<proteinExistence type="predicted"/>
<organism evidence="1">
    <name type="scientific">Lepeophtheirus salmonis</name>
    <name type="common">Salmon louse</name>
    <name type="synonym">Caligus salmonis</name>
    <dbReference type="NCBI Taxonomy" id="72036"/>
    <lineage>
        <taxon>Eukaryota</taxon>
        <taxon>Metazoa</taxon>
        <taxon>Ecdysozoa</taxon>
        <taxon>Arthropoda</taxon>
        <taxon>Crustacea</taxon>
        <taxon>Multicrustacea</taxon>
        <taxon>Hexanauplia</taxon>
        <taxon>Copepoda</taxon>
        <taxon>Siphonostomatoida</taxon>
        <taxon>Caligidae</taxon>
        <taxon>Lepeophtheirus</taxon>
    </lineage>
</organism>